<sequence>MSGWSEWSSCDDIYTFPLLKKLIIRECNNLRVSLPFELPCLEVLEVIRCCKLELDKLPRSNKICKVTIQKLDSYEFVELCKLTCSPRLYHLKIGTIPSMESLVKLLEPTGCVRVTQSIVMVECSGIKRFLLDQFPSLESLHIRSCDNLESLSAEIPGPPPSLSTALTDLYIWNCASFKSLPPLPSLVELTIGNCPAFESFGVALPANLQKLNVSDCPKLDFGGPLPANLQNLEVSFGGELDSFGGPLPPNLQNLMVSYCPAFESFGGLLPANLQKLDVTHCPELGSFGGIGPLIMARDETYDGRWWFSAED</sequence>
<reference evidence="1" key="2">
    <citation type="journal article" date="2023" name="Plants (Basel)">
        <title>Annotation of the Turnera subulata (Passifloraceae) Draft Genome Reveals the S-Locus Evolved after the Divergence of Turneroideae from Passifloroideae in a Stepwise Manner.</title>
        <authorList>
            <person name="Henning P.M."/>
            <person name="Roalson E.H."/>
            <person name="Mir W."/>
            <person name="McCubbin A.G."/>
            <person name="Shore J.S."/>
        </authorList>
    </citation>
    <scope>NUCLEOTIDE SEQUENCE</scope>
    <source>
        <strain evidence="1">F60SS</strain>
    </source>
</reference>
<name>A0A9Q0FB52_9ROSI</name>
<dbReference type="PANTHER" id="PTHR34630:SF34">
    <property type="entry name" value="OS11G0245800 PROTEIN"/>
    <property type="match status" value="1"/>
</dbReference>
<dbReference type="SUPFAM" id="SSF52058">
    <property type="entry name" value="L domain-like"/>
    <property type="match status" value="1"/>
</dbReference>
<organism evidence="1 2">
    <name type="scientific">Turnera subulata</name>
    <dbReference type="NCBI Taxonomy" id="218843"/>
    <lineage>
        <taxon>Eukaryota</taxon>
        <taxon>Viridiplantae</taxon>
        <taxon>Streptophyta</taxon>
        <taxon>Embryophyta</taxon>
        <taxon>Tracheophyta</taxon>
        <taxon>Spermatophyta</taxon>
        <taxon>Magnoliopsida</taxon>
        <taxon>eudicotyledons</taxon>
        <taxon>Gunneridae</taxon>
        <taxon>Pentapetalae</taxon>
        <taxon>rosids</taxon>
        <taxon>fabids</taxon>
        <taxon>Malpighiales</taxon>
        <taxon>Passifloraceae</taxon>
        <taxon>Turnera</taxon>
    </lineage>
</organism>
<protein>
    <submittedName>
        <fullName evidence="1">Uncharacterized protein</fullName>
    </submittedName>
</protein>
<dbReference type="OrthoDB" id="687176at2759"/>
<dbReference type="Gene3D" id="3.80.10.10">
    <property type="entry name" value="Ribonuclease Inhibitor"/>
    <property type="match status" value="2"/>
</dbReference>
<evidence type="ECO:0000313" key="2">
    <source>
        <dbReference type="Proteomes" id="UP001141552"/>
    </source>
</evidence>
<dbReference type="AlphaFoldDB" id="A0A9Q0FB52"/>
<dbReference type="PANTHER" id="PTHR34630">
    <property type="entry name" value="OS11G0677101 PROTEIN"/>
    <property type="match status" value="1"/>
</dbReference>
<dbReference type="EMBL" id="JAKUCV010006477">
    <property type="protein sequence ID" value="KAJ4827167.1"/>
    <property type="molecule type" value="Genomic_DNA"/>
</dbReference>
<evidence type="ECO:0000313" key="1">
    <source>
        <dbReference type="EMBL" id="KAJ4827167.1"/>
    </source>
</evidence>
<accession>A0A9Q0FB52</accession>
<comment type="caution">
    <text evidence="1">The sequence shown here is derived from an EMBL/GenBank/DDBJ whole genome shotgun (WGS) entry which is preliminary data.</text>
</comment>
<gene>
    <name evidence="1" type="ORF">Tsubulata_025824</name>
</gene>
<reference evidence="1" key="1">
    <citation type="submission" date="2022-02" db="EMBL/GenBank/DDBJ databases">
        <authorList>
            <person name="Henning P.M."/>
            <person name="McCubbin A.G."/>
            <person name="Shore J.S."/>
        </authorList>
    </citation>
    <scope>NUCLEOTIDE SEQUENCE</scope>
    <source>
        <strain evidence="1">F60SS</strain>
        <tissue evidence="1">Leaves</tissue>
    </source>
</reference>
<dbReference type="Proteomes" id="UP001141552">
    <property type="component" value="Unassembled WGS sequence"/>
</dbReference>
<keyword evidence="2" id="KW-1185">Reference proteome</keyword>
<proteinExistence type="predicted"/>
<dbReference type="InterPro" id="IPR032675">
    <property type="entry name" value="LRR_dom_sf"/>
</dbReference>